<dbReference type="AlphaFoldDB" id="A0AAN8FB96"/>
<dbReference type="Proteomes" id="UP001331761">
    <property type="component" value="Unassembled WGS sequence"/>
</dbReference>
<dbReference type="EMBL" id="WIXE01024084">
    <property type="protein sequence ID" value="KAK5965920.1"/>
    <property type="molecule type" value="Genomic_DNA"/>
</dbReference>
<evidence type="ECO:0000313" key="3">
    <source>
        <dbReference type="Proteomes" id="UP001331761"/>
    </source>
</evidence>
<proteinExistence type="predicted"/>
<evidence type="ECO:0000313" key="2">
    <source>
        <dbReference type="EMBL" id="KAK5965920.1"/>
    </source>
</evidence>
<name>A0AAN8FB96_TRICO</name>
<protein>
    <submittedName>
        <fullName evidence="2">Uncharacterized protein</fullName>
    </submittedName>
</protein>
<keyword evidence="3" id="KW-1185">Reference proteome</keyword>
<keyword evidence="1" id="KW-0472">Membrane</keyword>
<keyword evidence="1" id="KW-1133">Transmembrane helix</keyword>
<sequence>MTIPLIVSDCTQSFVSLSVWFHYRYQLFMQLQRNLLHGRPTVHRISLRSQQLSFYRHSWAITTKPCMSGTTISVQAPAETDSVFGRKDCGDSLIVTVAPTYERNTCDWGHRQLPPSNELANKIGLIPSPMACEPKSQALTLPAHPKSVEENLFSNVHSTTISLQWKKNQSGNMLVELLSMVRFFFGFIILLLVIWTLQKCCALVIKTKMRGRAGTGGIGISPPPAFVVVVVVVLNH</sequence>
<accession>A0AAN8FB96</accession>
<organism evidence="2 3">
    <name type="scientific">Trichostrongylus colubriformis</name>
    <name type="common">Black scour worm</name>
    <dbReference type="NCBI Taxonomy" id="6319"/>
    <lineage>
        <taxon>Eukaryota</taxon>
        <taxon>Metazoa</taxon>
        <taxon>Ecdysozoa</taxon>
        <taxon>Nematoda</taxon>
        <taxon>Chromadorea</taxon>
        <taxon>Rhabditida</taxon>
        <taxon>Rhabditina</taxon>
        <taxon>Rhabditomorpha</taxon>
        <taxon>Strongyloidea</taxon>
        <taxon>Trichostrongylidae</taxon>
        <taxon>Trichostrongylus</taxon>
    </lineage>
</organism>
<keyword evidence="1" id="KW-0812">Transmembrane</keyword>
<comment type="caution">
    <text evidence="2">The sequence shown here is derived from an EMBL/GenBank/DDBJ whole genome shotgun (WGS) entry which is preliminary data.</text>
</comment>
<reference evidence="2 3" key="1">
    <citation type="submission" date="2019-10" db="EMBL/GenBank/DDBJ databases">
        <title>Assembly and Annotation for the nematode Trichostrongylus colubriformis.</title>
        <authorList>
            <person name="Martin J."/>
        </authorList>
    </citation>
    <scope>NUCLEOTIDE SEQUENCE [LARGE SCALE GENOMIC DNA]</scope>
    <source>
        <strain evidence="2">G859</strain>
        <tissue evidence="2">Whole worm</tissue>
    </source>
</reference>
<gene>
    <name evidence="2" type="ORF">GCK32_002483</name>
</gene>
<feature type="transmembrane region" description="Helical" evidence="1">
    <location>
        <begin position="174"/>
        <end position="197"/>
    </location>
</feature>
<evidence type="ECO:0000256" key="1">
    <source>
        <dbReference type="SAM" id="Phobius"/>
    </source>
</evidence>